<dbReference type="Pfam" id="PF10141">
    <property type="entry name" value="ssDNA-exonuc_C"/>
    <property type="match status" value="1"/>
</dbReference>
<keyword evidence="11" id="KW-1185">Reference proteome</keyword>
<keyword evidence="3" id="KW-0540">Nuclease</keyword>
<evidence type="ECO:0000256" key="4">
    <source>
        <dbReference type="ARBA" id="ARBA00022801"/>
    </source>
</evidence>
<keyword evidence="5 10" id="KW-0269">Exonuclease</keyword>
<feature type="domain" description="RecJ OB" evidence="9">
    <location>
        <begin position="455"/>
        <end position="565"/>
    </location>
</feature>
<feature type="domain" description="DHHA1" evidence="7">
    <location>
        <begin position="346"/>
        <end position="438"/>
    </location>
</feature>
<reference evidence="10" key="1">
    <citation type="submission" date="2020-03" db="EMBL/GenBank/DDBJ databases">
        <title>Draft sequencing of Paenibacilllus sp. S3N08.</title>
        <authorList>
            <person name="Kim D.-U."/>
        </authorList>
    </citation>
    <scope>NUCLEOTIDE SEQUENCE</scope>
    <source>
        <strain evidence="10">S3N08</strain>
    </source>
</reference>
<proteinExistence type="inferred from homology"/>
<comment type="similarity">
    <text evidence="1">Belongs to the RecJ family.</text>
</comment>
<dbReference type="InterPro" id="IPR001667">
    <property type="entry name" value="DDH_dom"/>
</dbReference>
<dbReference type="PANTHER" id="PTHR30255:SF2">
    <property type="entry name" value="SINGLE-STRANDED-DNA-SPECIFIC EXONUCLEASE RECJ"/>
    <property type="match status" value="1"/>
</dbReference>
<dbReference type="InterPro" id="IPR051673">
    <property type="entry name" value="SSDNA_exonuclease_RecJ"/>
</dbReference>
<evidence type="ECO:0000256" key="5">
    <source>
        <dbReference type="ARBA" id="ARBA00022839"/>
    </source>
</evidence>
<dbReference type="Gene3D" id="3.90.1640.30">
    <property type="match status" value="1"/>
</dbReference>
<evidence type="ECO:0000256" key="2">
    <source>
        <dbReference type="ARBA" id="ARBA00019841"/>
    </source>
</evidence>
<feature type="domain" description="Single-stranded-DNA-specific exonuclease RecJ C-terminal" evidence="8">
    <location>
        <begin position="572"/>
        <end position="797"/>
    </location>
</feature>
<organism evidence="10 11">
    <name type="scientific">Paenibacillus agricola</name>
    <dbReference type="NCBI Taxonomy" id="2716264"/>
    <lineage>
        <taxon>Bacteria</taxon>
        <taxon>Bacillati</taxon>
        <taxon>Bacillota</taxon>
        <taxon>Bacilli</taxon>
        <taxon>Bacillales</taxon>
        <taxon>Paenibacillaceae</taxon>
        <taxon>Paenibacillus</taxon>
    </lineage>
</organism>
<feature type="domain" description="DDH" evidence="6">
    <location>
        <begin position="82"/>
        <end position="226"/>
    </location>
</feature>
<evidence type="ECO:0000259" key="6">
    <source>
        <dbReference type="Pfam" id="PF01368"/>
    </source>
</evidence>
<dbReference type="Pfam" id="PF02272">
    <property type="entry name" value="DHHA1"/>
    <property type="match status" value="1"/>
</dbReference>
<accession>A0ABX0J5E8</accession>
<dbReference type="Gene3D" id="3.10.310.30">
    <property type="match status" value="1"/>
</dbReference>
<evidence type="ECO:0000259" key="9">
    <source>
        <dbReference type="Pfam" id="PF17768"/>
    </source>
</evidence>
<evidence type="ECO:0000259" key="8">
    <source>
        <dbReference type="Pfam" id="PF10141"/>
    </source>
</evidence>
<dbReference type="EMBL" id="JAAOIW010000003">
    <property type="protein sequence ID" value="NHN30057.1"/>
    <property type="molecule type" value="Genomic_DNA"/>
</dbReference>
<comment type="caution">
    <text evidence="10">The sequence shown here is derived from an EMBL/GenBank/DDBJ whole genome shotgun (WGS) entry which is preliminary data.</text>
</comment>
<evidence type="ECO:0000313" key="10">
    <source>
        <dbReference type="EMBL" id="NHN30057.1"/>
    </source>
</evidence>
<evidence type="ECO:0000259" key="7">
    <source>
        <dbReference type="Pfam" id="PF02272"/>
    </source>
</evidence>
<dbReference type="InterPro" id="IPR003156">
    <property type="entry name" value="DHHA1_dom"/>
</dbReference>
<dbReference type="GO" id="GO:0004527">
    <property type="term" value="F:exonuclease activity"/>
    <property type="evidence" value="ECO:0007669"/>
    <property type="project" value="UniProtKB-KW"/>
</dbReference>
<dbReference type="InterPro" id="IPR038763">
    <property type="entry name" value="DHH_sf"/>
</dbReference>
<protein>
    <recommendedName>
        <fullName evidence="2">Single-stranded-DNA-specific exonuclease RecJ</fullName>
    </recommendedName>
</protein>
<keyword evidence="4" id="KW-0378">Hydrolase</keyword>
<dbReference type="PANTHER" id="PTHR30255">
    <property type="entry name" value="SINGLE-STRANDED-DNA-SPECIFIC EXONUCLEASE RECJ"/>
    <property type="match status" value="1"/>
</dbReference>
<sequence length="813" mass="90294">MLHSRARWNISEADEVQVNKLIQELSVDPLLARLLIARGMTDITEVNAFLQETTDSNHDPFLLDGMGEAVARIRLALEQRQKIRIYGDYDADGVSSTTLMVHLLTQLNASFDYYIPHRVHEGYGLNLKAMDLAHEQGIQLIITVDTGISAVEEIAHAVKLGLDVIVTDHHEPPERLPEACIIINPKQPGCGYPFKQLAGVGVAFKLAQAMLGRWPEELLEFAAIGTVADLMPLLDENRMIVKQGIKRMRSSANPGIKALFQVAGINMLDVNATHIGFALAPRINASGRLESADAAVQLLTTDDDQEASRLALEMDLLNKERQRIVDEMTKQALALVDQSKPEPMKRILVLAEEDWNVGVVGIVASKLVDRFYRPTLVLSIDKETGLAKGSARSIVGFDLFQALTHCQDLLDHYGGHQAAAGMTLAREHLPELERRLNLLAEEWLSLEDFTPIMQVDLVCTLEEIAVTTVQQLELLGPFGMGNPMPKVVIADSICKELRTIGKEQQHIKITLRTSKEESAATLDAVGFNKSAMMPWISSTASLDVLGELSINEWNGVRKPQVMIQDMRIIHTQLFDWRGAAKIELKLSELSERLSAPSSGAEARAAIFIFETPDAKMLKKYEKQFPIWTMNQGKGNIFSPANILARTQSPDLITDVILYDLPPDIFLLGEAIRGAKALQRIYAIFQSNKSSEGALPTRDMFKTVYGAVHKQAPAGMPTASFTEELSKRSGLSPNLIQFMLQVFNELGLVARTEIGYKLVNNPDKKDLTLSQLYQSRLKSVEAEQTLLYSSAHELLQWLLSNKQSNLLLEEQNGF</sequence>
<name>A0ABX0J5E8_9BACL</name>
<dbReference type="InterPro" id="IPR041122">
    <property type="entry name" value="RecJ_OB"/>
</dbReference>
<dbReference type="RefSeq" id="WP_166148723.1">
    <property type="nucleotide sequence ID" value="NZ_JAAOIW010000003.1"/>
</dbReference>
<dbReference type="InterPro" id="IPR018779">
    <property type="entry name" value="RecJ_C"/>
</dbReference>
<evidence type="ECO:0000256" key="1">
    <source>
        <dbReference type="ARBA" id="ARBA00005915"/>
    </source>
</evidence>
<dbReference type="Pfam" id="PF17768">
    <property type="entry name" value="RecJ_OB"/>
    <property type="match status" value="1"/>
</dbReference>
<dbReference type="Pfam" id="PF01368">
    <property type="entry name" value="DHH"/>
    <property type="match status" value="1"/>
</dbReference>
<evidence type="ECO:0000256" key="3">
    <source>
        <dbReference type="ARBA" id="ARBA00022722"/>
    </source>
</evidence>
<dbReference type="SUPFAM" id="SSF64182">
    <property type="entry name" value="DHH phosphoesterases"/>
    <property type="match status" value="1"/>
</dbReference>
<dbReference type="Proteomes" id="UP001165962">
    <property type="component" value="Unassembled WGS sequence"/>
</dbReference>
<dbReference type="NCBIfam" id="TIGR00644">
    <property type="entry name" value="recJ"/>
    <property type="match status" value="1"/>
</dbReference>
<gene>
    <name evidence="10" type="primary">recJ</name>
    <name evidence="10" type="ORF">G9U52_09440</name>
</gene>
<evidence type="ECO:0000313" key="11">
    <source>
        <dbReference type="Proteomes" id="UP001165962"/>
    </source>
</evidence>
<dbReference type="InterPro" id="IPR004610">
    <property type="entry name" value="RecJ"/>
</dbReference>